<dbReference type="PROSITE" id="PS50977">
    <property type="entry name" value="HTH_TETR_2"/>
    <property type="match status" value="1"/>
</dbReference>
<feature type="DNA-binding region" description="H-T-H motif" evidence="2">
    <location>
        <begin position="45"/>
        <end position="64"/>
    </location>
</feature>
<feature type="domain" description="HTH tetR-type" evidence="4">
    <location>
        <begin position="22"/>
        <end position="82"/>
    </location>
</feature>
<keyword evidence="1 2" id="KW-0238">DNA-binding</keyword>
<dbReference type="SUPFAM" id="SSF46689">
    <property type="entry name" value="Homeodomain-like"/>
    <property type="match status" value="1"/>
</dbReference>
<evidence type="ECO:0000259" key="4">
    <source>
        <dbReference type="PROSITE" id="PS50977"/>
    </source>
</evidence>
<dbReference type="SUPFAM" id="SSF48498">
    <property type="entry name" value="Tetracyclin repressor-like, C-terminal domain"/>
    <property type="match status" value="1"/>
</dbReference>
<dbReference type="PANTHER" id="PTHR30328:SF54">
    <property type="entry name" value="HTH-TYPE TRANSCRIPTIONAL REPRESSOR SCO4008"/>
    <property type="match status" value="1"/>
</dbReference>
<dbReference type="InterPro" id="IPR036271">
    <property type="entry name" value="Tet_transcr_reg_TetR-rel_C_sf"/>
</dbReference>
<dbReference type="AlphaFoldDB" id="A0A942EEG0"/>
<dbReference type="InterPro" id="IPR041474">
    <property type="entry name" value="NicS_C"/>
</dbReference>
<dbReference type="PANTHER" id="PTHR30328">
    <property type="entry name" value="TRANSCRIPTIONAL REPRESSOR"/>
    <property type="match status" value="1"/>
</dbReference>
<evidence type="ECO:0000256" key="1">
    <source>
        <dbReference type="ARBA" id="ARBA00023125"/>
    </source>
</evidence>
<dbReference type="InterPro" id="IPR009057">
    <property type="entry name" value="Homeodomain-like_sf"/>
</dbReference>
<sequence length="229" mass="26330">MSEIVSKTGKKATAKTRAQDPEGTKRNIIEVAMREFADNGLSGARIDEIAAKTNASKRMIYYYFDDKDGLYLRCLEEAYRVVRSGEVELNLDHLSPTDALRRLVEFTFEHHNSHPDFIRMVMIENIHNGMFLERSVTIQQLNATAIDNLKRIYQRGVEAGVFRKGIEPLDLHWHISALCFFNVSNRATFSRIFERAMEGDREQARLRNQVVAMILRFVIEPTELAAIAH</sequence>
<accession>A0A942EEG0</accession>
<protein>
    <submittedName>
        <fullName evidence="5">TetR family transcriptional regulator</fullName>
    </submittedName>
</protein>
<dbReference type="GO" id="GO:0003677">
    <property type="term" value="F:DNA binding"/>
    <property type="evidence" value="ECO:0007669"/>
    <property type="project" value="UniProtKB-UniRule"/>
</dbReference>
<reference evidence="5" key="1">
    <citation type="submission" date="2021-04" db="EMBL/GenBank/DDBJ databases">
        <title>Devosia litorisediminis sp. nov., isolated from a sand dune.</title>
        <authorList>
            <person name="Park S."/>
            <person name="Yoon J.-H."/>
        </authorList>
    </citation>
    <scope>NUCLEOTIDE SEQUENCE</scope>
    <source>
        <strain evidence="5">BSSL-BM10</strain>
    </source>
</reference>
<feature type="region of interest" description="Disordered" evidence="3">
    <location>
        <begin position="1"/>
        <end position="23"/>
    </location>
</feature>
<gene>
    <name evidence="5" type="ORF">KD146_06030</name>
</gene>
<evidence type="ECO:0000313" key="6">
    <source>
        <dbReference type="Proteomes" id="UP000678281"/>
    </source>
</evidence>
<organism evidence="5 6">
    <name type="scientific">Devosia litorisediminis</name>
    <dbReference type="NCBI Taxonomy" id="2829817"/>
    <lineage>
        <taxon>Bacteria</taxon>
        <taxon>Pseudomonadati</taxon>
        <taxon>Pseudomonadota</taxon>
        <taxon>Alphaproteobacteria</taxon>
        <taxon>Hyphomicrobiales</taxon>
        <taxon>Devosiaceae</taxon>
        <taxon>Devosia</taxon>
    </lineage>
</organism>
<name>A0A942EEG0_9HYPH</name>
<proteinExistence type="predicted"/>
<keyword evidence="6" id="KW-1185">Reference proteome</keyword>
<dbReference type="Pfam" id="PF17938">
    <property type="entry name" value="TetR_C_29"/>
    <property type="match status" value="1"/>
</dbReference>
<dbReference type="RefSeq" id="WP_212657812.1">
    <property type="nucleotide sequence ID" value="NZ_JAGXTP010000001.1"/>
</dbReference>
<dbReference type="InterPro" id="IPR050109">
    <property type="entry name" value="HTH-type_TetR-like_transc_reg"/>
</dbReference>
<dbReference type="Proteomes" id="UP000678281">
    <property type="component" value="Unassembled WGS sequence"/>
</dbReference>
<dbReference type="EMBL" id="JAGXTP010000001">
    <property type="protein sequence ID" value="MBS3848251.1"/>
    <property type="molecule type" value="Genomic_DNA"/>
</dbReference>
<comment type="caution">
    <text evidence="5">The sequence shown here is derived from an EMBL/GenBank/DDBJ whole genome shotgun (WGS) entry which is preliminary data.</text>
</comment>
<evidence type="ECO:0000256" key="3">
    <source>
        <dbReference type="SAM" id="MobiDB-lite"/>
    </source>
</evidence>
<dbReference type="Pfam" id="PF00440">
    <property type="entry name" value="TetR_N"/>
    <property type="match status" value="1"/>
</dbReference>
<evidence type="ECO:0000256" key="2">
    <source>
        <dbReference type="PROSITE-ProRule" id="PRU00335"/>
    </source>
</evidence>
<dbReference type="PRINTS" id="PR00455">
    <property type="entry name" value="HTHTETR"/>
</dbReference>
<dbReference type="Gene3D" id="1.10.357.10">
    <property type="entry name" value="Tetracycline Repressor, domain 2"/>
    <property type="match status" value="1"/>
</dbReference>
<evidence type="ECO:0000313" key="5">
    <source>
        <dbReference type="EMBL" id="MBS3848251.1"/>
    </source>
</evidence>
<dbReference type="InterPro" id="IPR001647">
    <property type="entry name" value="HTH_TetR"/>
</dbReference>